<dbReference type="PROSITE" id="PS50064">
    <property type="entry name" value="ZF_PARP_2"/>
    <property type="match status" value="1"/>
</dbReference>
<dbReference type="GO" id="GO:0003677">
    <property type="term" value="F:DNA binding"/>
    <property type="evidence" value="ECO:0007669"/>
    <property type="project" value="InterPro"/>
</dbReference>
<feature type="region of interest" description="Disordered" evidence="6">
    <location>
        <begin position="164"/>
        <end position="185"/>
    </location>
</feature>
<comment type="subcellular location">
    <subcellularLocation>
        <location evidence="1">Nucleus</location>
    </subcellularLocation>
</comment>
<dbReference type="InterPro" id="IPR001510">
    <property type="entry name" value="Znf_PARP"/>
</dbReference>
<accession>A0A7J6U3G8</accession>
<comment type="caution">
    <text evidence="8">The sequence shown here is derived from an EMBL/GenBank/DDBJ whole genome shotgun (WGS) entry which is preliminary data.</text>
</comment>
<feature type="non-terminal residue" evidence="8">
    <location>
        <position position="1"/>
    </location>
</feature>
<dbReference type="GO" id="GO:0008270">
    <property type="term" value="F:zinc ion binding"/>
    <property type="evidence" value="ECO:0007669"/>
    <property type="project" value="UniProtKB-KW"/>
</dbReference>
<reference evidence="8 9" key="1">
    <citation type="submission" date="2020-04" db="EMBL/GenBank/DDBJ databases">
        <title>Perkinsus olseni comparative genomics.</title>
        <authorList>
            <person name="Bogema D.R."/>
        </authorList>
    </citation>
    <scope>NUCLEOTIDE SEQUENCE [LARGE SCALE GENOMIC DNA]</scope>
    <source>
        <strain evidence="8 9">ATCC PRA-207</strain>
    </source>
</reference>
<dbReference type="InterPro" id="IPR036957">
    <property type="entry name" value="Znf_PARP_sf"/>
</dbReference>
<evidence type="ECO:0000256" key="5">
    <source>
        <dbReference type="ARBA" id="ARBA00023242"/>
    </source>
</evidence>
<evidence type="ECO:0000256" key="4">
    <source>
        <dbReference type="ARBA" id="ARBA00022833"/>
    </source>
</evidence>
<gene>
    <name evidence="8" type="ORF">FOZ63_003878</name>
</gene>
<dbReference type="AlphaFoldDB" id="A0A7J6U3G8"/>
<keyword evidence="4" id="KW-0862">Zinc</keyword>
<keyword evidence="9" id="KW-1185">Reference proteome</keyword>
<dbReference type="SUPFAM" id="SSF57716">
    <property type="entry name" value="Glucocorticoid receptor-like (DNA-binding domain)"/>
    <property type="match status" value="1"/>
</dbReference>
<sequence>GFLAWFMTAERSNSVNVVAAAGATWDRPRQCWTLPAEVPVGATETWRFNVDSPAHSRTHCIACERKILENDLRVGYPAEDKFSADGVRSLFLHVHCLTEELVSNDATLAELCRDRESAGVQAWLAGHVVGFESLAKKKKAMLVQGFCETLPPAVNKSPKKIPAVMESDEKPASCRDDELSKRGSSQDRVNLSYADVCDPATELKPVDRAAGDLLRELTVETPGLPDCGNIGTPLKDRSSKYLGAWRLNSDGPSSANSAAADREYHYITATSERQETKYLGSWRTEGAPSPISSRYPVGAPVRLVPSYRSKGKGYHSEPYWGRGNTHGKGMLLRSRRYRYDRDAR</sequence>
<dbReference type="OMA" id="YLGSWRT"/>
<dbReference type="Proteomes" id="UP000553632">
    <property type="component" value="Unassembled WGS sequence"/>
</dbReference>
<proteinExistence type="predicted"/>
<evidence type="ECO:0000256" key="1">
    <source>
        <dbReference type="ARBA" id="ARBA00004123"/>
    </source>
</evidence>
<dbReference type="GO" id="GO:0005634">
    <property type="term" value="C:nucleus"/>
    <property type="evidence" value="ECO:0007669"/>
    <property type="project" value="UniProtKB-SubCell"/>
</dbReference>
<feature type="domain" description="PARP-type" evidence="7">
    <location>
        <begin position="48"/>
        <end position="142"/>
    </location>
</feature>
<protein>
    <recommendedName>
        <fullName evidence="7">PARP-type domain-containing protein</fullName>
    </recommendedName>
</protein>
<dbReference type="Gene3D" id="3.30.1740.10">
    <property type="entry name" value="Zinc finger, PARP-type"/>
    <property type="match status" value="1"/>
</dbReference>
<keyword evidence="5" id="KW-0539">Nucleus</keyword>
<keyword evidence="3" id="KW-0863">Zinc-finger</keyword>
<evidence type="ECO:0000256" key="6">
    <source>
        <dbReference type="SAM" id="MobiDB-lite"/>
    </source>
</evidence>
<keyword evidence="2" id="KW-0479">Metal-binding</keyword>
<evidence type="ECO:0000256" key="2">
    <source>
        <dbReference type="ARBA" id="ARBA00022723"/>
    </source>
</evidence>
<feature type="compositionally biased region" description="Basic and acidic residues" evidence="6">
    <location>
        <begin position="167"/>
        <end position="185"/>
    </location>
</feature>
<dbReference type="EMBL" id="JABANO010006295">
    <property type="protein sequence ID" value="KAF4752063.1"/>
    <property type="molecule type" value="Genomic_DNA"/>
</dbReference>
<name>A0A7J6U3G8_PEROL</name>
<evidence type="ECO:0000256" key="3">
    <source>
        <dbReference type="ARBA" id="ARBA00022771"/>
    </source>
</evidence>
<evidence type="ECO:0000313" key="8">
    <source>
        <dbReference type="EMBL" id="KAF4752063.1"/>
    </source>
</evidence>
<evidence type="ECO:0000259" key="7">
    <source>
        <dbReference type="PROSITE" id="PS50064"/>
    </source>
</evidence>
<evidence type="ECO:0000313" key="9">
    <source>
        <dbReference type="Proteomes" id="UP000553632"/>
    </source>
</evidence>
<organism evidence="8 9">
    <name type="scientific">Perkinsus olseni</name>
    <name type="common">Perkinsus atlanticus</name>
    <dbReference type="NCBI Taxonomy" id="32597"/>
    <lineage>
        <taxon>Eukaryota</taxon>
        <taxon>Sar</taxon>
        <taxon>Alveolata</taxon>
        <taxon>Perkinsozoa</taxon>
        <taxon>Perkinsea</taxon>
        <taxon>Perkinsida</taxon>
        <taxon>Perkinsidae</taxon>
        <taxon>Perkinsus</taxon>
    </lineage>
</organism>